<dbReference type="HOGENOM" id="CLU_199778_1_0_3"/>
<proteinExistence type="predicted"/>
<dbReference type="eggNOG" id="ENOG5030NAD">
    <property type="taxonomic scope" value="Bacteria"/>
</dbReference>
<accession>A2C187</accession>
<evidence type="ECO:0000313" key="1">
    <source>
        <dbReference type="EMBL" id="ABM75247.1"/>
    </source>
</evidence>
<dbReference type="KEGG" id="pme:NATL1_06871"/>
<name>A2C187_PROM1</name>
<evidence type="ECO:0000313" key="2">
    <source>
        <dbReference type="Proteomes" id="UP000002592"/>
    </source>
</evidence>
<reference evidence="2" key="1">
    <citation type="journal article" date="2007" name="PLoS Genet.">
        <title>Patterns and implications of gene gain and loss in the evolution of Prochlorococcus.</title>
        <authorList>
            <person name="Kettler G.C."/>
            <person name="Martiny A.C."/>
            <person name="Huang K."/>
            <person name="Zucker J."/>
            <person name="Coleman M.L."/>
            <person name="Rodrigue S."/>
            <person name="Chen F."/>
            <person name="Lapidus A."/>
            <person name="Ferriera S."/>
            <person name="Johnson J."/>
            <person name="Steglich C."/>
            <person name="Church G.M."/>
            <person name="Richardson P."/>
            <person name="Chisholm S.W."/>
        </authorList>
    </citation>
    <scope>NUCLEOTIDE SEQUENCE [LARGE SCALE GENOMIC DNA]</scope>
    <source>
        <strain evidence="2">NATL1A</strain>
    </source>
</reference>
<organism evidence="1 2">
    <name type="scientific">Prochlorococcus marinus (strain NATL1A)</name>
    <dbReference type="NCBI Taxonomy" id="167555"/>
    <lineage>
        <taxon>Bacteria</taxon>
        <taxon>Bacillati</taxon>
        <taxon>Cyanobacteriota</taxon>
        <taxon>Cyanophyceae</taxon>
        <taxon>Synechococcales</taxon>
        <taxon>Prochlorococcaceae</taxon>
        <taxon>Prochlorococcus</taxon>
    </lineage>
</organism>
<dbReference type="Proteomes" id="UP000002592">
    <property type="component" value="Chromosome"/>
</dbReference>
<protein>
    <submittedName>
        <fullName evidence="1">Uncharacterized protein</fullName>
    </submittedName>
</protein>
<dbReference type="AlphaFoldDB" id="A2C187"/>
<gene>
    <name evidence="1" type="ordered locus">NATL1_06871</name>
</gene>
<dbReference type="EMBL" id="CP000553">
    <property type="protein sequence ID" value="ABM75247.1"/>
    <property type="molecule type" value="Genomic_DNA"/>
</dbReference>
<sequence length="44" mass="5114">METEDQYRKKAKVYRTSPEYGKMISLYPILETSINDCKGENLVA</sequence>